<name>A0A284R6D4_ARMOS</name>
<reference evidence="2" key="1">
    <citation type="journal article" date="2017" name="Nat. Ecol. Evol.">
        <title>Genome expansion and lineage-specific genetic innovations in the forest pathogenic fungi Armillaria.</title>
        <authorList>
            <person name="Sipos G."/>
            <person name="Prasanna A.N."/>
            <person name="Walter M.C."/>
            <person name="O'Connor E."/>
            <person name="Balint B."/>
            <person name="Krizsan K."/>
            <person name="Kiss B."/>
            <person name="Hess J."/>
            <person name="Varga T."/>
            <person name="Slot J."/>
            <person name="Riley R."/>
            <person name="Boka B."/>
            <person name="Rigling D."/>
            <person name="Barry K."/>
            <person name="Lee J."/>
            <person name="Mihaltcheva S."/>
            <person name="LaButti K."/>
            <person name="Lipzen A."/>
            <person name="Waldron R."/>
            <person name="Moloney N.M."/>
            <person name="Sperisen C."/>
            <person name="Kredics L."/>
            <person name="Vagvoelgyi C."/>
            <person name="Patrignani A."/>
            <person name="Fitzpatrick D."/>
            <person name="Nagy I."/>
            <person name="Doyle S."/>
            <person name="Anderson J.B."/>
            <person name="Grigoriev I.V."/>
            <person name="Gueldener U."/>
            <person name="Muensterkoetter M."/>
            <person name="Nagy L.G."/>
        </authorList>
    </citation>
    <scope>NUCLEOTIDE SEQUENCE [LARGE SCALE GENOMIC DNA]</scope>
    <source>
        <strain evidence="2">C18/9</strain>
    </source>
</reference>
<protein>
    <submittedName>
        <fullName evidence="1">Uncharacterized protein</fullName>
    </submittedName>
</protein>
<dbReference type="Proteomes" id="UP000219338">
    <property type="component" value="Unassembled WGS sequence"/>
</dbReference>
<evidence type="ECO:0000313" key="1">
    <source>
        <dbReference type="EMBL" id="SJL04242.1"/>
    </source>
</evidence>
<accession>A0A284R6D4</accession>
<organism evidence="1 2">
    <name type="scientific">Armillaria ostoyae</name>
    <name type="common">Armillaria root rot fungus</name>
    <dbReference type="NCBI Taxonomy" id="47428"/>
    <lineage>
        <taxon>Eukaryota</taxon>
        <taxon>Fungi</taxon>
        <taxon>Dikarya</taxon>
        <taxon>Basidiomycota</taxon>
        <taxon>Agaricomycotina</taxon>
        <taxon>Agaricomycetes</taxon>
        <taxon>Agaricomycetidae</taxon>
        <taxon>Agaricales</taxon>
        <taxon>Marasmiineae</taxon>
        <taxon>Physalacriaceae</taxon>
        <taxon>Armillaria</taxon>
    </lineage>
</organism>
<gene>
    <name evidence="1" type="ORF">ARMOST_07603</name>
</gene>
<keyword evidence="2" id="KW-1185">Reference proteome</keyword>
<evidence type="ECO:0000313" key="2">
    <source>
        <dbReference type="Proteomes" id="UP000219338"/>
    </source>
</evidence>
<sequence length="170" mass="18214">MIDNASVKIFLCSSPDSYTPGTCHHGYASNASIGSQCRAAGDKLARHEQSKQALIDAEGGRETGEMGCARGRDVSEGRGVNQAWVRTQMLVDSSLDAFPAKAAPLLLSKTHVFTPVSMGTLSLSATPQGLISESITWNRYESFFHRVSSLNAQSLTPTIMLQRHSIADSG</sequence>
<dbReference type="EMBL" id="FUEG01000005">
    <property type="protein sequence ID" value="SJL04242.1"/>
    <property type="molecule type" value="Genomic_DNA"/>
</dbReference>
<proteinExistence type="predicted"/>
<dbReference type="AlphaFoldDB" id="A0A284R6D4"/>